<dbReference type="Gene3D" id="1.10.1370.10">
    <property type="entry name" value="Neurolysin, domain 3"/>
    <property type="match status" value="1"/>
</dbReference>
<dbReference type="InterPro" id="IPR001584">
    <property type="entry name" value="Integrase_cat-core"/>
</dbReference>
<dbReference type="InterPro" id="IPR024080">
    <property type="entry name" value="Neurolysin/TOP_N"/>
</dbReference>
<dbReference type="Gene3D" id="1.20.1050.40">
    <property type="entry name" value="Endopeptidase. Chain P, domain 1"/>
    <property type="match status" value="1"/>
</dbReference>
<dbReference type="GO" id="GO:0003676">
    <property type="term" value="F:nucleic acid binding"/>
    <property type="evidence" value="ECO:0007669"/>
    <property type="project" value="InterPro"/>
</dbReference>
<feature type="compositionally biased region" description="Basic residues" evidence="1">
    <location>
        <begin position="640"/>
        <end position="654"/>
    </location>
</feature>
<dbReference type="InterPro" id="IPR036397">
    <property type="entry name" value="RNaseH_sf"/>
</dbReference>
<feature type="domain" description="Integrase catalytic" evidence="2">
    <location>
        <begin position="1504"/>
        <end position="1673"/>
    </location>
</feature>
<dbReference type="InterPro" id="IPR045090">
    <property type="entry name" value="Pept_M3A_M3B"/>
</dbReference>
<dbReference type="GO" id="GO:0004222">
    <property type="term" value="F:metalloendopeptidase activity"/>
    <property type="evidence" value="ECO:0007669"/>
    <property type="project" value="InterPro"/>
</dbReference>
<dbReference type="PROSITE" id="PS50994">
    <property type="entry name" value="INTEGRASE"/>
    <property type="match status" value="1"/>
</dbReference>
<dbReference type="PANTHER" id="PTHR11804:SF84">
    <property type="entry name" value="SACCHAROLYSIN"/>
    <property type="match status" value="1"/>
</dbReference>
<dbReference type="EMBL" id="CAJNJA010011331">
    <property type="protein sequence ID" value="CAE7270627.1"/>
    <property type="molecule type" value="Genomic_DNA"/>
</dbReference>
<feature type="region of interest" description="Disordered" evidence="1">
    <location>
        <begin position="2630"/>
        <end position="2649"/>
    </location>
</feature>
<feature type="region of interest" description="Disordered" evidence="1">
    <location>
        <begin position="1969"/>
        <end position="2021"/>
    </location>
</feature>
<proteinExistence type="predicted"/>
<gene>
    <name evidence="3" type="primary">Thop1</name>
    <name evidence="3" type="ORF">SNEC2469_LOCUS6474</name>
</gene>
<keyword evidence="4" id="KW-1185">Reference proteome</keyword>
<evidence type="ECO:0000259" key="2">
    <source>
        <dbReference type="PROSITE" id="PS50994"/>
    </source>
</evidence>
<dbReference type="GO" id="GO:0015074">
    <property type="term" value="P:DNA integration"/>
    <property type="evidence" value="ECO:0007669"/>
    <property type="project" value="InterPro"/>
</dbReference>
<feature type="region of interest" description="Disordered" evidence="1">
    <location>
        <begin position="639"/>
        <end position="672"/>
    </location>
</feature>
<dbReference type="InterPro" id="IPR024077">
    <property type="entry name" value="Neurolysin/TOP_dom2"/>
</dbReference>
<name>A0A812MXC1_9DINO</name>
<protein>
    <submittedName>
        <fullName evidence="3">Thop1 protein</fullName>
    </submittedName>
</protein>
<dbReference type="PANTHER" id="PTHR11804">
    <property type="entry name" value="PROTEASE M3 THIMET OLIGOPEPTIDASE-RELATED"/>
    <property type="match status" value="1"/>
</dbReference>
<organism evidence="3 4">
    <name type="scientific">Symbiodinium necroappetens</name>
    <dbReference type="NCBI Taxonomy" id="1628268"/>
    <lineage>
        <taxon>Eukaryota</taxon>
        <taxon>Sar</taxon>
        <taxon>Alveolata</taxon>
        <taxon>Dinophyceae</taxon>
        <taxon>Suessiales</taxon>
        <taxon>Symbiodiniaceae</taxon>
        <taxon>Symbiodinium</taxon>
    </lineage>
</organism>
<dbReference type="InterPro" id="IPR012337">
    <property type="entry name" value="RNaseH-like_sf"/>
</dbReference>
<dbReference type="SUPFAM" id="SSF53098">
    <property type="entry name" value="Ribonuclease H-like"/>
    <property type="match status" value="1"/>
</dbReference>
<feature type="region of interest" description="Disordered" evidence="1">
    <location>
        <begin position="858"/>
        <end position="882"/>
    </location>
</feature>
<evidence type="ECO:0000313" key="3">
    <source>
        <dbReference type="EMBL" id="CAE7270627.1"/>
    </source>
</evidence>
<dbReference type="Gene3D" id="3.30.420.10">
    <property type="entry name" value="Ribonuclease H-like superfamily/Ribonuclease H"/>
    <property type="match status" value="1"/>
</dbReference>
<comment type="caution">
    <text evidence="3">The sequence shown here is derived from an EMBL/GenBank/DDBJ whole genome shotgun (WGS) entry which is preliminary data.</text>
</comment>
<evidence type="ECO:0000313" key="4">
    <source>
        <dbReference type="Proteomes" id="UP000601435"/>
    </source>
</evidence>
<dbReference type="SUPFAM" id="SSF55486">
    <property type="entry name" value="Metalloproteases ('zincins'), catalytic domain"/>
    <property type="match status" value="1"/>
</dbReference>
<sequence length="2649" mass="297666">MPVTVAPWRRAHAHVAHAHLAQVHARATRAHRLSRIGCLAETLAAAYVCRIQARRLSTVAMMSTTGVHQQHLTKCAEEIRSGVKVVHEAYERRISSLVSAAESGHSVSFASTFGALADADGFASLASVELTLPALVSGDPEARAASAAAKKSLSDMWSKTYTRPDLYKILHAAKDSAETMEEIRLVTVVLEKFRQSGCGLASEDREELASLDRRCKELAFQVEQNINEDCSSVDLTVDELFGCEESFIQSLPSAPGSSLKRCSLKAPVLGPIMQRAHSSSTRRRMLEASQQRCEKNGPLLEEILSLRQKAAERLGFRCHAERVTSQKMARLERQMLCDSSARTCRDACGLFVMLSRDFGYGCAENGSDDRTVPYASAGLDGSQESAGKKYHDYRVEPAPSWDGENPETEFRQYSRALKLWLIEAEARLPPNLIGKRIMDVIPFGSRLAALLAQLSIDDITSETGYQHILKIIEDNREYLRDMKLEQSFEQAIFRGKRRPDQSISGFLASKKAAFSELRRQGLDLLETQAGKHLLGHLLLKQGHFTEDQRQRRHWGEWPEDGAEDEDQGYYEDTGYQDYLAEEPGEDMDMFEDLLEFDEEGQAYMVLEESLPQMMDEADAVELAGSYLTFVFYEAADRLKGKGKGKGKSSGKGKGKGFYAGKGRKDSGKGRRTPPGVFGVYGSYLDHRKALQEARALVKGVPFETQAGTCAAKLASRVPRWDLGVASQGPGFHVNLTYLSYTFASSVDLEGHALVDTAAQHGLIGAVCLKYKWYLVMYRHVSADITEFGPNFHIPCSYRFQNSEVWCSRAGIESSPELTVLHAGQVAVMPPTLAPLLAALGIGLRCADAYNVAPSCAAAPAQGDRHTGGPSRALGDESPGAAPGEAALMAAAGTGGPARPRNLVPTDDQDLRRPFVEHRGQSKFLAPVLRTSPTCQHTSTKHGANAQWSWTKCETCGSTEMVPKLTLDRLTEWNSILVHQKPDYVTPQKKSMSITSRATNPMSSLESAAMAFRGQAHAMYTPPVSSGEDVTSDLEMDEVALIRKDVQNWEKEVDNPMWTQACPQCSGTVHLMWDASRHGYLWQCRKGAAKCPYPWADLEEQITPAFGTRLCTECQQDGLAKVNVNGRWGWKCPRCKDFTLEMDWPAVIADFLHNGGYDLEKTHAAFREPGVTDDLSLDPTELERHLDLSRSGKNSWNLLSIQKGSSAEYDLGGEFSVLVLQELDQDFLGCVEDQSYDPIEVTLTKNDKKIPMKSLDNLNFGDETYWDILEDPETWNGVAGEPVSDHELSPAMPSVLATTSTTTATTKNNKQQGVQRPRVPPAADIIERGRTQYDRLPCSFEMHMWVRDLRELGLKLLWHEYFGQVVVISLEAKTVLLPKVGPGARPMRWAACCNGDHPEEWNCVEERVMGAWNPRIRNYEKVIVFYRWPVPPTTNHHAHVSTTDITNQEKAAVMRCHVNLGHPQIREFVRLLKAAGAREDIINYVLKEFDCPGCRMEKRPPTRLPAATPRTYDFNIVVGVDILFVHRVNNKFEDPVLNITCWGTLYSTFGWVDMKRWTAELAWTAFTRLWIRTFGAPQYLVYDQGNEFVGARFQEGLEQHGICPVVINRDAPFENGVTERRGGLFKDVYYKTREMVQPQDVSEIETLIFEVSWALQTLVNRSGYSPAQRVLGRQPQVGLETLSDQGEYHLSTTQDRAWARAERMRQAAREALVQLDARERLARARRGRPRREIERLSFAEGEPVMIWRQGRRGSLAKVGPCFVVLQRDHTVWVTRRGELLKCHISQVFPMGNLEKQGLEMLRTSPRQAGLEMRSIPKVLKDPLMEAKIHQHHKYYQSTKTHQNHKYYQSTKIPQNHKHYQSAKIRQNQHYQFVKIRQNHMHYQLEGVNRQIRHLGQQRCQGQLSGHPTEMGPLWSDVVQRITINHDTGKVICVEDVTGKEQSKHLHRALPEGVKTIRTILVYKKMAGHPDPGVSYNSSEDKPPADEDEDGRVIRRIKRSLAEATEGDDQPLQGDEPPPPRSRVFGVWVADKVTEWGDKSRFPVIANSRDLDLFKKIVKSDTFYLYSELHSGWICLTKKSGKELQERLLTEQERKLFREAKLLEVQNLVAGNAIEFITDPEEIARVHRELPHRVMPSRFIITKKTQEINQAWKAKARWILLGHRDPDALKVERHAPTPATTTVYMTFQIIASLGYRLTIMDVTSDFGQSEPEERADGPLYATMPPTGIPDMDQSWLIRLGYTESSFDPCLYFLKFTSDETTEPPQRGCAGVVLLDVDDFVQGGNARHQEKMQELREHFRFGKWRDIFLSHGEYLGRTATQAANFEVTVCMSRYIKEKLRPIVLPRGRAKEEDSLLDEKEVSQLRGAGGSLLWVGKETRPDMAAACAMVLSWDKEGPRVSHVKQANKAIQELQKTADATLRILPISLERGFWMSISDASVANDGSKSQGGFLIAYADKEIVDGRRANFSINSWRSHRLRRVVKASLGSEALAMDDALAELEWVRALFSEVCIPGTTVYDGTRLSSDESVAMVRQSDENETSITITDARALYDLFHRRSGSAGLDRRAQIDVAVMCHSARLLNVKVHWLPGHYMLADPLTKRLGNSKLLCGVMRMAKYAIKEDALKSLLQELSEEPPDGCEDNGHVARQIPAE</sequence>
<dbReference type="GO" id="GO:0006518">
    <property type="term" value="P:peptide metabolic process"/>
    <property type="evidence" value="ECO:0007669"/>
    <property type="project" value="TreeGrafter"/>
</dbReference>
<dbReference type="GO" id="GO:0006508">
    <property type="term" value="P:proteolysis"/>
    <property type="evidence" value="ECO:0007669"/>
    <property type="project" value="InterPro"/>
</dbReference>
<evidence type="ECO:0000256" key="1">
    <source>
        <dbReference type="SAM" id="MobiDB-lite"/>
    </source>
</evidence>
<accession>A0A812MXC1</accession>
<dbReference type="Proteomes" id="UP000601435">
    <property type="component" value="Unassembled WGS sequence"/>
</dbReference>
<reference evidence="3" key="1">
    <citation type="submission" date="2021-02" db="EMBL/GenBank/DDBJ databases">
        <authorList>
            <person name="Dougan E. K."/>
            <person name="Rhodes N."/>
            <person name="Thang M."/>
            <person name="Chan C."/>
        </authorList>
    </citation>
    <scope>NUCLEOTIDE SEQUENCE</scope>
</reference>
<dbReference type="OrthoDB" id="534666at2759"/>